<proteinExistence type="predicted"/>
<dbReference type="EMBL" id="MW835180">
    <property type="protein sequence ID" value="QTP92339.1"/>
    <property type="molecule type" value="Genomic_DNA"/>
</dbReference>
<accession>A0AAE7R9E7</accession>
<dbReference type="Proteomes" id="UP000828098">
    <property type="component" value="Segment"/>
</dbReference>
<protein>
    <submittedName>
        <fullName evidence="1">Virion structural protein</fullName>
    </submittedName>
</protein>
<reference evidence="1 2" key="1">
    <citation type="submission" date="2021-03" db="EMBL/GenBank/DDBJ databases">
        <authorList>
            <person name="Wang Z."/>
            <person name="Lin X."/>
        </authorList>
    </citation>
    <scope>NUCLEOTIDE SEQUENCE [LARGE SCALE GENOMIC DNA]</scope>
</reference>
<evidence type="ECO:0000313" key="1">
    <source>
        <dbReference type="EMBL" id="QTP92339.1"/>
    </source>
</evidence>
<gene>
    <name evidence="1" type="ORF">vBPaeSPAJD1_50</name>
</gene>
<evidence type="ECO:0000313" key="2">
    <source>
        <dbReference type="Proteomes" id="UP000828098"/>
    </source>
</evidence>
<keyword evidence="2" id="KW-1185">Reference proteome</keyword>
<name>A0AAE7R9E7_9CAUD</name>
<organism evidence="1 2">
    <name type="scientific">Pseudomonas phage vB_PaeS_PAJD-1</name>
    <dbReference type="NCBI Taxonomy" id="2822848"/>
    <lineage>
        <taxon>Viruses</taxon>
        <taxon>Duplodnaviria</taxon>
        <taxon>Heunggongvirae</taxon>
        <taxon>Uroviricota</taxon>
        <taxon>Caudoviricetes</taxon>
        <taxon>Queuovirinae</taxon>
        <taxon>Nipunavirus</taxon>
        <taxon>Nipunavirus PAJD1</taxon>
    </lineage>
</organism>
<sequence>MAVITTYGVQDYNKWRQKNPPEIAAGYDELDFVDGSVPPNRPVMLAPGFSYGTIADNTPISLEPQDTLTGYRQKSFLDDYYNRIHVNPGVIALGNLLSAQVRTVEVWSAYFTPKLLSSLTQVGTEGITLTQPEAAPTYFAAVEARIYTINISTNGPPIVDAVYSFHFPSETPTLTVTGRRVVLWPFVPDTGYDETMEWKTDLLDSFNNEQRLALREAPRQTFSHKFLLDEQQFSRAKAISTQWAHRVYGIAVWDEVTPLLNGLTAGSSFIAFDTANADYRDDDLIMLWASDTNLAALEITTVTPTGVNLKLPLDKNWPKCYIAPLRFARTLSGVEYSRAANKYITAKAQFLVTQNKDLGDNGSFPTYRGKPVMTDRSAVVGDLSEKIVRTIDMFDNGSGPIQIDIASNWVRFMQTISFIKNNKADVWKLRKWIHARRGKQRAFWLPSWNRDLVILQDVASTASSITVSPIGYPLYYTVKDIMIQLLNGTRIFARVTSGSTDNDGNEALPLSAQIGTAFATTDIDFVCFMSHVRFDTDLVTFNHRDVGQVSTSIALAETPES</sequence>